<dbReference type="EC" id="4.2.99.18" evidence="16"/>
<feature type="compositionally biased region" description="Basic and acidic residues" evidence="17">
    <location>
        <begin position="445"/>
        <end position="457"/>
    </location>
</feature>
<dbReference type="GO" id="GO:0000184">
    <property type="term" value="P:nuclear-transcribed mRNA catabolic process, nonsense-mediated decay"/>
    <property type="evidence" value="ECO:0007669"/>
    <property type="project" value="UniProtKB-KW"/>
</dbReference>
<dbReference type="InterPro" id="IPR004035">
    <property type="entry name" value="Endouclease-III_FeS-bd_BS"/>
</dbReference>
<evidence type="ECO:0000256" key="1">
    <source>
        <dbReference type="ARBA" id="ARBA00001966"/>
    </source>
</evidence>
<feature type="compositionally biased region" description="Polar residues" evidence="17">
    <location>
        <begin position="170"/>
        <end position="181"/>
    </location>
</feature>
<dbReference type="SUPFAM" id="SSF48452">
    <property type="entry name" value="TPR-like"/>
    <property type="match status" value="1"/>
</dbReference>
<evidence type="ECO:0000256" key="16">
    <source>
        <dbReference type="HAMAP-Rule" id="MF_03183"/>
    </source>
</evidence>
<feature type="region of interest" description="Disordered" evidence="17">
    <location>
        <begin position="620"/>
        <end position="649"/>
    </location>
</feature>
<evidence type="ECO:0000256" key="2">
    <source>
        <dbReference type="ARBA" id="ARBA00004496"/>
    </source>
</evidence>
<gene>
    <name evidence="18" type="primary">WBGene00090382</name>
    <name evidence="16" type="synonym">NTH1</name>
</gene>
<comment type="similarity">
    <text evidence="3 16">Belongs to the Nth/MutY family.</text>
</comment>
<keyword evidence="6" id="KW-0479">Metal-binding</keyword>
<evidence type="ECO:0000256" key="10">
    <source>
        <dbReference type="ARBA" id="ARBA00023014"/>
    </source>
</evidence>
<evidence type="ECO:0000256" key="9">
    <source>
        <dbReference type="ARBA" id="ARBA00023004"/>
    </source>
</evidence>
<feature type="compositionally biased region" description="Polar residues" evidence="17">
    <location>
        <begin position="325"/>
        <end position="335"/>
    </location>
</feature>
<protein>
    <recommendedName>
        <fullName evidence="16">Endonuclease III homolog</fullName>
        <ecNumber evidence="16">3.2.2.-</ecNumber>
        <ecNumber evidence="16">4.2.99.18</ecNumber>
    </recommendedName>
    <alternativeName>
        <fullName evidence="16">Bifunctional DNA N-glycosylase/DNA-(apurinic or apyrimidinic site) lyase</fullName>
        <shortName evidence="16">DNA glycosylase/AP lyase</shortName>
    </alternativeName>
</protein>
<feature type="compositionally biased region" description="Polar residues" evidence="17">
    <location>
        <begin position="566"/>
        <end position="575"/>
    </location>
</feature>
<accession>A0A2A6BQN8</accession>
<dbReference type="Gene3D" id="1.25.40.10">
    <property type="entry name" value="Tetratricopeptide repeat domain"/>
    <property type="match status" value="1"/>
</dbReference>
<feature type="region of interest" description="Disordered" evidence="17">
    <location>
        <begin position="1251"/>
        <end position="1283"/>
    </location>
</feature>
<feature type="compositionally biased region" description="Low complexity" evidence="17">
    <location>
        <begin position="518"/>
        <end position="531"/>
    </location>
</feature>
<sequence length="1990" mass="219140">MQDDGGGGGAPDGGASTPATRTRAARPAVQIYRPGMMKQGTDITLQARKDDDSSPRDALSSHRRPPRGPGGGGFDRGGRIPNRRRSSPESISGRSNVSSIRDSGSTTPEAGTPTRSGGGGRGGGRKYSGERTFHRGGGNGGGGSSQYGGGYRNGESRESSVRGSTDDVRSTGTYNSTQSLLNPRRQGGYLDYRSERGGGGNRQKRYGGGPGYNNEYGDHDDRRRGGGGNQHYQGGPPNRLPPLMAQPLGRAAPFQRKSGERASLRAEEGNRRQPRRRNDSIGSTQSEMPRGVMNGWSGGGRRSGQKEDPSTQSCAASEVGDYAESSFTDDTSSNWDAQTTVTSFADFCSSYASLAEMDWSKEVEREYIERQEIQNRLAEVAEQDAVDEEENGQEEEGEDGGEGEEEQRYEETVSPRFSNSRVTYDRHDNRSGNQRRGGGGGYGSQERRGYGSQERSKITVRVGANGGRAVGRGGRFADENDDEEDGQRTPTSITARRSSKEEDARAWIQGIGAELATAAGAAPPGGRLAGRVTRDADADASASDAPPRRVDRRPERGSYVPRGMRGSNQSLNTNRYDATSNRVSSLSVFSHSHTLLLDAFWWLRLVNGCLASHNEYLPTNETTGEDTVDSIDPRRSSERETGGMTTQEKKAIKQIEDELRGVLDSLTRKKDVGKARELLLLSSRLAEYHASILTRDVQETYRNHAEASLFRAAYYQPITVLKSCSNSSSVESKECRKMLTRLIKDGIDYYGRVIKSYAEKLGVVLTDRLPWPEAICPSSLEDAIDREAVVRRDETGGLSKYAIGSLSRHLVCLGDLHRYRSTVAGDDDYSAAYKCYLQAGCLLPSSGHTYNQLAILSFYQMLYRSTRRARLTPLAVLSNIRQERVLAELFYLVRAASATHPYESARERMTQRLAAARKKGEKYEQLLDKEHGSLMGGEDALRSTERPREYWIDVVEEGRPGAAVVADKEEESPFADTEITQLHRRTVSYTAYVHALLVCKIGMERFASAASRMFAQLRELLHRPDCPMSAAQLVQCAALSIYAVHAASGSGSASATPTPHSRIAVRVLLTLLGVLLERVRADAPALARAAESGAPPPPAGARVLPALHVLAEWLASSVGAAHYAAAERLRPLELAMVPKAAKGVWEDLAEVANVVEGLEREGALKEAVENDGASDLSSRVVLPESLLLSSFTSAFPSPPKHFSFMDKPESTTVAALHVRLRGILELARFLDGTDACAIVYSMERRRFESTDAFENNNEDEEAREIRRRKSEKDDDRSVSPEPVTDSLRRPIVVCPKFVVIDTNMYVDDLSDVKRILDSGRYQILVPTTVIDELLGLERGRGSVEDQREAAHAVKTVEKAKEALSWLREQTAKKQPKMGTLTLRGQRMAISLANEDADEETAKLVNDDRILEAAAKFTATLPTTASAAAAAAIPAAVAAARPLHRQLALITGDRGMNIKANARSIPVDHPIDIEDIWKRDLREIAEFRKSEDAPVDTMGYHLQYDKDAAPEDRRFQILVAAIISRGTKDEVASAAMQRVLAAGCTLKSGRFLRMNEAEAVRLLHGVSSAKEKYENIIVSAAVIWHVRNGIVPNTLDGLCRLEGVTVETAILVLQAAFRLKIGIAVDTHVHRIVNRLGWMKTADHDETRKKLEELLPKEEWARVNKLLVGYGQQICLPVKPKTFRSIARSIMLSTRSAARKREGGGESSMQEIKDQLKTKYQRKTKAQTAVKEEEKVEVKEEQKEGDVKAKVDHPIDIEDIWKRDLREIAEMRKNEDAAVDTMGCHMLHDRAAEPHVQRFQILLALMLSSQTKDEVTSAAMQRFRTAGCTIDSVLSMGRSELEEMLKPVGFYRRKAEYIQEAAAVLKEKHAGDIPDTVEGLCALKGVGPKMAHLVMQTAFGRTLGIAVDTHVHRIVNRLGWTKTSAPEQTQKRLEEILPREEWARVNKLLVGFGQQICLPVRPKCAECRLKATCPSSSMKEKKKMKKEEDED</sequence>
<reference evidence="18" key="2">
    <citation type="submission" date="2022-06" db="UniProtKB">
        <authorList>
            <consortium name="EnsemblMetazoa"/>
        </authorList>
    </citation>
    <scope>IDENTIFICATION</scope>
    <source>
        <strain evidence="18">PS312</strain>
    </source>
</reference>
<evidence type="ECO:0000256" key="5">
    <source>
        <dbReference type="ARBA" id="ARBA00022490"/>
    </source>
</evidence>
<keyword evidence="12 16" id="KW-0234">DNA repair</keyword>
<evidence type="ECO:0000256" key="7">
    <source>
        <dbReference type="ARBA" id="ARBA00022763"/>
    </source>
</evidence>
<keyword evidence="15 16" id="KW-0326">Glycosidase</keyword>
<comment type="catalytic activity">
    <reaction evidence="16">
        <text>2'-deoxyribonucleotide-(2'-deoxyribose 5'-phosphate)-2'-deoxyribonucleotide-DNA = a 3'-end 2'-deoxyribonucleotide-(2,3-dehydro-2,3-deoxyribose 5'-phosphate)-DNA + a 5'-end 5'-phospho-2'-deoxyribonucleoside-DNA + H(+)</text>
        <dbReference type="Rhea" id="RHEA:66592"/>
        <dbReference type="Rhea" id="RHEA-COMP:13180"/>
        <dbReference type="Rhea" id="RHEA-COMP:16897"/>
        <dbReference type="Rhea" id="RHEA-COMP:17067"/>
        <dbReference type="ChEBI" id="CHEBI:15378"/>
        <dbReference type="ChEBI" id="CHEBI:136412"/>
        <dbReference type="ChEBI" id="CHEBI:157695"/>
        <dbReference type="ChEBI" id="CHEBI:167181"/>
        <dbReference type="EC" id="4.2.99.18"/>
    </reaction>
</comment>
<evidence type="ECO:0000256" key="14">
    <source>
        <dbReference type="ARBA" id="ARBA00023242"/>
    </source>
</evidence>
<keyword evidence="10" id="KW-0411">Iron-sulfur</keyword>
<feature type="compositionally biased region" description="Low complexity" evidence="17">
    <location>
        <begin position="13"/>
        <end position="28"/>
    </location>
</feature>
<evidence type="ECO:0000313" key="19">
    <source>
        <dbReference type="Proteomes" id="UP000005239"/>
    </source>
</evidence>
<dbReference type="PANTHER" id="PTHR43286:SF1">
    <property type="entry name" value="ENDONUCLEASE III-LIKE PROTEIN 1"/>
    <property type="match status" value="1"/>
</dbReference>
<reference evidence="19" key="1">
    <citation type="journal article" date="2008" name="Nat. Genet.">
        <title>The Pristionchus pacificus genome provides a unique perspective on nematode lifestyle and parasitism.</title>
        <authorList>
            <person name="Dieterich C."/>
            <person name="Clifton S.W."/>
            <person name="Schuster L.N."/>
            <person name="Chinwalla A."/>
            <person name="Delehaunty K."/>
            <person name="Dinkelacker I."/>
            <person name="Fulton L."/>
            <person name="Fulton R."/>
            <person name="Godfrey J."/>
            <person name="Minx P."/>
            <person name="Mitreva M."/>
            <person name="Roeseler W."/>
            <person name="Tian H."/>
            <person name="Witte H."/>
            <person name="Yang S.P."/>
            <person name="Wilson R.K."/>
            <person name="Sommer R.J."/>
        </authorList>
    </citation>
    <scope>NUCLEOTIDE SEQUENCE [LARGE SCALE GENOMIC DNA]</scope>
    <source>
        <strain evidence="19">PS312</strain>
    </source>
</reference>
<evidence type="ECO:0000256" key="4">
    <source>
        <dbReference type="ARBA" id="ARBA00022485"/>
    </source>
</evidence>
<dbReference type="GO" id="GO:0005739">
    <property type="term" value="C:mitochondrion"/>
    <property type="evidence" value="ECO:0007669"/>
    <property type="project" value="UniProtKB-SubCell"/>
</dbReference>
<feature type="compositionally biased region" description="Gly residues" evidence="17">
    <location>
        <begin position="464"/>
        <end position="474"/>
    </location>
</feature>
<dbReference type="CDD" id="cd00056">
    <property type="entry name" value="ENDO3c"/>
    <property type="match status" value="2"/>
</dbReference>
<feature type="region of interest" description="Disordered" evidence="17">
    <location>
        <begin position="518"/>
        <end position="575"/>
    </location>
</feature>
<feature type="compositionally biased region" description="Basic and acidic residues" evidence="17">
    <location>
        <begin position="154"/>
        <end position="169"/>
    </location>
</feature>
<dbReference type="GO" id="GO:0000703">
    <property type="term" value="F:oxidized pyrimidine nucleobase lesion DNA N-glycosylase activity"/>
    <property type="evidence" value="ECO:0000318"/>
    <property type="project" value="GO_Central"/>
</dbReference>
<feature type="compositionally biased region" description="Gly residues" evidence="17">
    <location>
        <begin position="197"/>
        <end position="211"/>
    </location>
</feature>
<dbReference type="GO" id="GO:0006285">
    <property type="term" value="P:base-excision repair, AP site formation"/>
    <property type="evidence" value="ECO:0000318"/>
    <property type="project" value="GO_Central"/>
</dbReference>
<feature type="compositionally biased region" description="Basic and acidic residues" evidence="17">
    <location>
        <begin position="631"/>
        <end position="649"/>
    </location>
</feature>
<dbReference type="GO" id="GO:0003677">
    <property type="term" value="F:DNA binding"/>
    <property type="evidence" value="ECO:0007669"/>
    <property type="project" value="UniProtKB-UniRule"/>
</dbReference>
<evidence type="ECO:0000256" key="11">
    <source>
        <dbReference type="ARBA" id="ARBA00023161"/>
    </source>
</evidence>
<dbReference type="GO" id="GO:0051539">
    <property type="term" value="F:4 iron, 4 sulfur cluster binding"/>
    <property type="evidence" value="ECO:0007669"/>
    <property type="project" value="UniProtKB-KW"/>
</dbReference>
<feature type="compositionally biased region" description="Basic and acidic residues" evidence="17">
    <location>
        <begin position="257"/>
        <end position="279"/>
    </location>
</feature>
<keyword evidence="11" id="KW-0866">Nonsense-mediated mRNA decay</keyword>
<feature type="compositionally biased region" description="Basic and acidic residues" evidence="17">
    <location>
        <begin position="546"/>
        <end position="556"/>
    </location>
</feature>
<evidence type="ECO:0000256" key="6">
    <source>
        <dbReference type="ARBA" id="ARBA00022723"/>
    </source>
</evidence>
<accession>A0A8R1Y2L7</accession>
<feature type="compositionally biased region" description="Gly residues" evidence="17">
    <location>
        <begin position="116"/>
        <end position="126"/>
    </location>
</feature>
<dbReference type="GO" id="GO:0140078">
    <property type="term" value="F:class I DNA-(apurinic or apyrimidinic site) endonuclease activity"/>
    <property type="evidence" value="ECO:0007669"/>
    <property type="project" value="UniProtKB-EC"/>
</dbReference>
<dbReference type="InterPro" id="IPR003265">
    <property type="entry name" value="HhH-GPD_domain"/>
</dbReference>
<dbReference type="FunFam" id="1.10.340.30:FF:000005">
    <property type="entry name" value="Endonuclease III-like protein 1"/>
    <property type="match status" value="1"/>
</dbReference>
<comment type="subcellular location">
    <subcellularLocation>
        <location evidence="2">Cytoplasm</location>
    </subcellularLocation>
    <subcellularLocation>
        <location evidence="16">Nucleus</location>
    </subcellularLocation>
    <subcellularLocation>
        <location evidence="16">Mitochondrion</location>
    </subcellularLocation>
</comment>
<dbReference type="HAMAP" id="MF_03183">
    <property type="entry name" value="Endonuclease_III_Nth"/>
    <property type="match status" value="1"/>
</dbReference>
<dbReference type="Gene3D" id="1.10.340.30">
    <property type="entry name" value="Hypothetical protein, domain 2"/>
    <property type="match status" value="2"/>
</dbReference>
<evidence type="ECO:0000256" key="12">
    <source>
        <dbReference type="ARBA" id="ARBA00023204"/>
    </source>
</evidence>
<dbReference type="InterPro" id="IPR011257">
    <property type="entry name" value="DNA_glycosylase"/>
</dbReference>
<dbReference type="Pfam" id="PF10373">
    <property type="entry name" value="EST1_DNA_bind"/>
    <property type="match status" value="1"/>
</dbReference>
<evidence type="ECO:0000256" key="8">
    <source>
        <dbReference type="ARBA" id="ARBA00022801"/>
    </source>
</evidence>
<evidence type="ECO:0000256" key="15">
    <source>
        <dbReference type="ARBA" id="ARBA00023295"/>
    </source>
</evidence>
<comment type="cofactor">
    <cofactor evidence="1">
        <name>[4Fe-4S] cluster</name>
        <dbReference type="ChEBI" id="CHEBI:49883"/>
    </cofactor>
</comment>
<feature type="compositionally biased region" description="Polar residues" evidence="17">
    <location>
        <begin position="88"/>
        <end position="115"/>
    </location>
</feature>
<keyword evidence="7 16" id="KW-0227">DNA damage</keyword>
<dbReference type="InterPro" id="IPR002716">
    <property type="entry name" value="PIN_dom"/>
</dbReference>
<feature type="compositionally biased region" description="Gly residues" evidence="17">
    <location>
        <begin position="135"/>
        <end position="152"/>
    </location>
</feature>
<dbReference type="PROSITE" id="PS00764">
    <property type="entry name" value="ENDONUCLEASE_III_1"/>
    <property type="match status" value="1"/>
</dbReference>
<keyword evidence="5" id="KW-0963">Cytoplasm</keyword>
<feature type="compositionally biased region" description="Acidic residues" evidence="17">
    <location>
        <begin position="381"/>
        <end position="408"/>
    </location>
</feature>
<dbReference type="InterPro" id="IPR030841">
    <property type="entry name" value="NTH1"/>
</dbReference>
<dbReference type="Pfam" id="PF13638">
    <property type="entry name" value="PIN_4"/>
    <property type="match status" value="1"/>
</dbReference>
<dbReference type="Proteomes" id="UP000005239">
    <property type="component" value="Unassembled WGS sequence"/>
</dbReference>
<dbReference type="InterPro" id="IPR018834">
    <property type="entry name" value="DNA/RNA-bd_Est1-type"/>
</dbReference>
<dbReference type="GO" id="GO:0005634">
    <property type="term" value="C:nucleus"/>
    <property type="evidence" value="ECO:0000318"/>
    <property type="project" value="GO_Central"/>
</dbReference>
<keyword evidence="4" id="KW-0004">4Fe-4S</keyword>
<dbReference type="Gene3D" id="3.40.50.1010">
    <property type="entry name" value="5'-nuclease"/>
    <property type="match status" value="1"/>
</dbReference>
<keyword evidence="13 16" id="KW-0456">Lyase</keyword>
<keyword evidence="9" id="KW-0408">Iron</keyword>
<keyword evidence="16" id="KW-0496">Mitochondrion</keyword>
<name>A0A2A6BQN8_PRIPA</name>
<dbReference type="InterPro" id="IPR023170">
    <property type="entry name" value="HhH_base_excis_C"/>
</dbReference>
<dbReference type="PANTHER" id="PTHR43286">
    <property type="entry name" value="ENDONUCLEASE III-LIKE PROTEIN 1"/>
    <property type="match status" value="1"/>
</dbReference>
<comment type="function">
    <text evidence="16">Bifunctional DNA N-glycosylase with associated apurinic/apyrimidinic (AP) lyase function that catalyzes the first step in base excision repair (BER), the primary repair pathway for the repair of oxidative DNA damage. The DNA N-glycosylase activity releases the damaged DNA base from DNA by cleaving the N-glycosidic bond, leaving an AP site. The AP lyase activity cleaves the phosphodiester bond 3' to the AP site by a beta-elimination. Primarily recognizes and repairs oxidative base damage of pyrimidines.</text>
</comment>
<dbReference type="InterPro" id="IPR011990">
    <property type="entry name" value="TPR-like_helical_dom_sf"/>
</dbReference>
<feature type="region of interest" description="Disordered" evidence="17">
    <location>
        <begin position="376"/>
        <end position="502"/>
    </location>
</feature>
<dbReference type="SMART" id="SM00670">
    <property type="entry name" value="PINc"/>
    <property type="match status" value="1"/>
</dbReference>
<evidence type="ECO:0000256" key="17">
    <source>
        <dbReference type="SAM" id="MobiDB-lite"/>
    </source>
</evidence>
<dbReference type="Gene3D" id="1.10.1670.10">
    <property type="entry name" value="Helix-hairpin-Helix base-excision DNA repair enzymes (C-terminal)"/>
    <property type="match status" value="2"/>
</dbReference>
<dbReference type="GO" id="GO:0006289">
    <property type="term" value="P:nucleotide-excision repair"/>
    <property type="evidence" value="ECO:0000318"/>
    <property type="project" value="GO_Central"/>
</dbReference>
<dbReference type="GO" id="GO:0003906">
    <property type="term" value="F:DNA-(apurinic or apyrimidinic site) endonuclease activity"/>
    <property type="evidence" value="ECO:0000318"/>
    <property type="project" value="GO_Central"/>
</dbReference>
<evidence type="ECO:0000256" key="3">
    <source>
        <dbReference type="ARBA" id="ARBA00008343"/>
    </source>
</evidence>
<dbReference type="EC" id="3.2.2.-" evidence="16"/>
<feature type="compositionally biased region" description="Gly residues" evidence="17">
    <location>
        <begin position="1"/>
        <end position="12"/>
    </location>
</feature>
<evidence type="ECO:0000313" key="18">
    <source>
        <dbReference type="EnsemblMetazoa" id="PPA00828.1"/>
    </source>
</evidence>
<dbReference type="InterPro" id="IPR019458">
    <property type="entry name" value="Est1-like_N"/>
</dbReference>
<dbReference type="InterPro" id="IPR000445">
    <property type="entry name" value="HhH_motif"/>
</dbReference>
<keyword evidence="14 16" id="KW-0539">Nucleus</keyword>
<dbReference type="SUPFAM" id="SSF48150">
    <property type="entry name" value="DNA-glycosylase"/>
    <property type="match status" value="2"/>
</dbReference>
<evidence type="ECO:0000256" key="13">
    <source>
        <dbReference type="ARBA" id="ARBA00023239"/>
    </source>
</evidence>
<keyword evidence="19" id="KW-1185">Reference proteome</keyword>
<organism evidence="18 19">
    <name type="scientific">Pristionchus pacificus</name>
    <name type="common">Parasitic nematode worm</name>
    <dbReference type="NCBI Taxonomy" id="54126"/>
    <lineage>
        <taxon>Eukaryota</taxon>
        <taxon>Metazoa</taxon>
        <taxon>Ecdysozoa</taxon>
        <taxon>Nematoda</taxon>
        <taxon>Chromadorea</taxon>
        <taxon>Rhabditida</taxon>
        <taxon>Rhabditina</taxon>
        <taxon>Diplogasteromorpha</taxon>
        <taxon>Diplogasteroidea</taxon>
        <taxon>Neodiplogasteridae</taxon>
        <taxon>Pristionchus</taxon>
    </lineage>
</organism>
<feature type="region of interest" description="Disordered" evidence="17">
    <location>
        <begin position="1"/>
        <end position="335"/>
    </location>
</feature>
<comment type="caution">
    <text evidence="16">Lacks conserved residue(s) required for the propagation of feature annotation.</text>
</comment>
<dbReference type="Pfam" id="PF00730">
    <property type="entry name" value="HhH-GPD"/>
    <property type="match status" value="2"/>
</dbReference>
<dbReference type="EnsemblMetazoa" id="PPA00828.1">
    <property type="protein sequence ID" value="PPA00828.1"/>
    <property type="gene ID" value="WBGene00090382"/>
</dbReference>
<dbReference type="SMART" id="SM00478">
    <property type="entry name" value="ENDO3c"/>
    <property type="match status" value="2"/>
</dbReference>
<dbReference type="Pfam" id="PF10374">
    <property type="entry name" value="EST1"/>
    <property type="match status" value="1"/>
</dbReference>
<proteinExistence type="inferred from homology"/>
<dbReference type="Pfam" id="PF00633">
    <property type="entry name" value="HHH"/>
    <property type="match status" value="1"/>
</dbReference>
<keyword evidence="8 16" id="KW-0378">Hydrolase</keyword>
<dbReference type="GO" id="GO:0046872">
    <property type="term" value="F:metal ion binding"/>
    <property type="evidence" value="ECO:0007669"/>
    <property type="project" value="UniProtKB-KW"/>
</dbReference>